<name>A0A9C7UN06_9RHOD</name>
<evidence type="ECO:0000313" key="2">
    <source>
        <dbReference type="EMBL" id="GJQ13400.1"/>
    </source>
</evidence>
<keyword evidence="3" id="KW-1185">Reference proteome</keyword>
<organism evidence="1 3">
    <name type="scientific">Galdieria partita</name>
    <dbReference type="NCBI Taxonomy" id="83374"/>
    <lineage>
        <taxon>Eukaryota</taxon>
        <taxon>Rhodophyta</taxon>
        <taxon>Bangiophyceae</taxon>
        <taxon>Galdieriales</taxon>
        <taxon>Galdieriaceae</taxon>
        <taxon>Galdieria</taxon>
    </lineage>
</organism>
<gene>
    <name evidence="1" type="ORF">GpartN1_g1009.t1</name>
    <name evidence="2" type="ORF">GpartN1_g5191.t1</name>
</gene>
<dbReference type="Proteomes" id="UP001061958">
    <property type="component" value="Unassembled WGS sequence"/>
</dbReference>
<reference evidence="1" key="2">
    <citation type="submission" date="2022-01" db="EMBL/GenBank/DDBJ databases">
        <authorList>
            <person name="Hirooka S."/>
            <person name="Miyagishima S.Y."/>
        </authorList>
    </citation>
    <scope>NUCLEOTIDE SEQUENCE</scope>
    <source>
        <strain evidence="1">NBRC 102759</strain>
    </source>
</reference>
<sequence>MKDTRHFVAKRSTRQKKSTYSIDKSLIDSEASHALLDQLIFVNKQHQETLETTPKAHFQETKSKVEAFLSKLRDENEKLLQSRSYTVDMEPSQEEESFIEMNIFVDHSLGQLVKDEEEACIEKPLVEEIDNRQ</sequence>
<proteinExistence type="predicted"/>
<protein>
    <submittedName>
        <fullName evidence="1">Uncharacterized protein</fullName>
    </submittedName>
</protein>
<accession>A0A9C7UN06</accession>
<comment type="caution">
    <text evidence="1">The sequence shown here is derived from an EMBL/GenBank/DDBJ whole genome shotgun (WGS) entry which is preliminary data.</text>
</comment>
<dbReference type="EMBL" id="BQMJ01000043">
    <property type="protein sequence ID" value="GJQ13400.1"/>
    <property type="molecule type" value="Genomic_DNA"/>
</dbReference>
<evidence type="ECO:0000313" key="3">
    <source>
        <dbReference type="Proteomes" id="UP001061958"/>
    </source>
</evidence>
<evidence type="ECO:0000313" key="1">
    <source>
        <dbReference type="EMBL" id="GJQ09218.1"/>
    </source>
</evidence>
<dbReference type="AlphaFoldDB" id="A0A9C7UN06"/>
<reference evidence="1" key="1">
    <citation type="journal article" date="2022" name="Proc. Natl. Acad. Sci. U.S.A.">
        <title>Life cycle and functional genomics of the unicellular red alga Galdieria for elucidating algal and plant evolution and industrial use.</title>
        <authorList>
            <person name="Hirooka S."/>
            <person name="Itabashi T."/>
            <person name="Ichinose T.M."/>
            <person name="Onuma R."/>
            <person name="Fujiwara T."/>
            <person name="Yamashita S."/>
            <person name="Jong L.W."/>
            <person name="Tomita R."/>
            <person name="Iwane A.H."/>
            <person name="Miyagishima S.Y."/>
        </authorList>
    </citation>
    <scope>NUCLEOTIDE SEQUENCE</scope>
    <source>
        <strain evidence="1">NBRC 102759</strain>
    </source>
</reference>
<dbReference type="EMBL" id="BQMJ01000007">
    <property type="protein sequence ID" value="GJQ09218.1"/>
    <property type="molecule type" value="Genomic_DNA"/>
</dbReference>
<dbReference type="OrthoDB" id="8422at2759"/>